<gene>
    <name evidence="2" type="ORF">LCGC14_1979320</name>
</gene>
<protein>
    <submittedName>
        <fullName evidence="2">Uncharacterized protein</fullName>
    </submittedName>
</protein>
<evidence type="ECO:0000256" key="1">
    <source>
        <dbReference type="SAM" id="Coils"/>
    </source>
</evidence>
<sequence length="158" mass="18506">MNVSGGLKKIRQHKNELKRKIKMRKENFFVIIPKGGKIEDISNNENFVEFDKISEEIKALAEKISVLREKIMNNNIQTIVTVENNDITLAKLKLLIDDIRSELAQLDAINERDIFGSRRRRIATMEEEEREIAQLTDMQLETLILQLEDKKMRLENIL</sequence>
<proteinExistence type="predicted"/>
<evidence type="ECO:0000313" key="2">
    <source>
        <dbReference type="EMBL" id="KKL82983.1"/>
    </source>
</evidence>
<accession>A0A0F9F9S0</accession>
<dbReference type="EMBL" id="LAZR01022118">
    <property type="protein sequence ID" value="KKL82983.1"/>
    <property type="molecule type" value="Genomic_DNA"/>
</dbReference>
<dbReference type="AlphaFoldDB" id="A0A0F9F9S0"/>
<name>A0A0F9F9S0_9ZZZZ</name>
<feature type="non-terminal residue" evidence="2">
    <location>
        <position position="158"/>
    </location>
</feature>
<feature type="coiled-coil region" evidence="1">
    <location>
        <begin position="7"/>
        <end position="109"/>
    </location>
</feature>
<reference evidence="2" key="1">
    <citation type="journal article" date="2015" name="Nature">
        <title>Complex archaea that bridge the gap between prokaryotes and eukaryotes.</title>
        <authorList>
            <person name="Spang A."/>
            <person name="Saw J.H."/>
            <person name="Jorgensen S.L."/>
            <person name="Zaremba-Niedzwiedzka K."/>
            <person name="Martijn J."/>
            <person name="Lind A.E."/>
            <person name="van Eijk R."/>
            <person name="Schleper C."/>
            <person name="Guy L."/>
            <person name="Ettema T.J."/>
        </authorList>
    </citation>
    <scope>NUCLEOTIDE SEQUENCE</scope>
</reference>
<keyword evidence="1" id="KW-0175">Coiled coil</keyword>
<organism evidence="2">
    <name type="scientific">marine sediment metagenome</name>
    <dbReference type="NCBI Taxonomy" id="412755"/>
    <lineage>
        <taxon>unclassified sequences</taxon>
        <taxon>metagenomes</taxon>
        <taxon>ecological metagenomes</taxon>
    </lineage>
</organism>
<comment type="caution">
    <text evidence="2">The sequence shown here is derived from an EMBL/GenBank/DDBJ whole genome shotgun (WGS) entry which is preliminary data.</text>
</comment>